<dbReference type="GO" id="GO:0016024">
    <property type="term" value="P:CDP-diacylglycerol biosynthetic process"/>
    <property type="evidence" value="ECO:0007669"/>
    <property type="project" value="TreeGrafter"/>
</dbReference>
<accession>X1FHJ8</accession>
<evidence type="ECO:0000256" key="6">
    <source>
        <dbReference type="ARBA" id="ARBA00022695"/>
    </source>
</evidence>
<feature type="transmembrane region" description="Helical" evidence="12">
    <location>
        <begin position="242"/>
        <end position="263"/>
    </location>
</feature>
<feature type="transmembrane region" description="Helical" evidence="12">
    <location>
        <begin position="173"/>
        <end position="194"/>
    </location>
</feature>
<sequence>MLKQRIFTAVVGVPLIILAVWFGDPWFSLLIAAVVLLGTFEFYHTSTDLTKRHPLTYFGLSWALVLALSPHYANILPIVMTAAVVISLVWLLRLSPQKKAFYDWAWLVAGVLYVGWMLSYWVNLRILEDGKGWVYLALLTTFANDTGAFFVGRAWGKHKLASAISPGKTWEGALGGFVSAIIVAVAISKIPVLFSHSLLGYWQAMLLGCLISLFAQLGDLVESLLKRNMGVKESGKLLPGHGGILDRFDSLIFVGAMVYYYVIWTA</sequence>
<evidence type="ECO:0000256" key="11">
    <source>
        <dbReference type="ARBA" id="ARBA00023264"/>
    </source>
</evidence>
<keyword evidence="8" id="KW-0443">Lipid metabolism</keyword>
<evidence type="ECO:0000256" key="2">
    <source>
        <dbReference type="ARBA" id="ARBA00022475"/>
    </source>
</evidence>
<keyword evidence="10" id="KW-0594">Phospholipid biosynthesis</keyword>
<feature type="transmembrane region" description="Helical" evidence="12">
    <location>
        <begin position="200"/>
        <end position="221"/>
    </location>
</feature>
<dbReference type="EMBL" id="BARU01000205">
    <property type="protein sequence ID" value="GAH28874.1"/>
    <property type="molecule type" value="Genomic_DNA"/>
</dbReference>
<feature type="transmembrane region" description="Helical" evidence="12">
    <location>
        <begin position="27"/>
        <end position="43"/>
    </location>
</feature>
<keyword evidence="2" id="KW-1003">Cell membrane</keyword>
<keyword evidence="4" id="KW-0808">Transferase</keyword>
<feature type="transmembrane region" description="Helical" evidence="12">
    <location>
        <begin position="78"/>
        <end position="94"/>
    </location>
</feature>
<dbReference type="GO" id="GO:0005886">
    <property type="term" value="C:plasma membrane"/>
    <property type="evidence" value="ECO:0007669"/>
    <property type="project" value="UniProtKB-SubCell"/>
</dbReference>
<evidence type="ECO:0000313" key="13">
    <source>
        <dbReference type="EMBL" id="GAH28874.1"/>
    </source>
</evidence>
<evidence type="ECO:0000256" key="1">
    <source>
        <dbReference type="ARBA" id="ARBA00004651"/>
    </source>
</evidence>
<proteinExistence type="predicted"/>
<evidence type="ECO:0000256" key="5">
    <source>
        <dbReference type="ARBA" id="ARBA00022692"/>
    </source>
</evidence>
<feature type="transmembrane region" description="Helical" evidence="12">
    <location>
        <begin position="133"/>
        <end position="152"/>
    </location>
</feature>
<keyword evidence="9 12" id="KW-0472">Membrane</keyword>
<protein>
    <recommendedName>
        <fullName evidence="14">Phosphatidate cytidylyltransferase</fullName>
    </recommendedName>
</protein>
<keyword evidence="6" id="KW-0548">Nucleotidyltransferase</keyword>
<evidence type="ECO:0000256" key="7">
    <source>
        <dbReference type="ARBA" id="ARBA00022989"/>
    </source>
</evidence>
<keyword evidence="11" id="KW-1208">Phospholipid metabolism</keyword>
<dbReference type="PANTHER" id="PTHR46382">
    <property type="entry name" value="PHOSPHATIDATE CYTIDYLYLTRANSFERASE"/>
    <property type="match status" value="1"/>
</dbReference>
<comment type="subcellular location">
    <subcellularLocation>
        <location evidence="1">Cell membrane</location>
        <topology evidence="1">Multi-pass membrane protein</topology>
    </subcellularLocation>
</comment>
<evidence type="ECO:0000256" key="10">
    <source>
        <dbReference type="ARBA" id="ARBA00023209"/>
    </source>
</evidence>
<organism evidence="13">
    <name type="scientific">marine sediment metagenome</name>
    <dbReference type="NCBI Taxonomy" id="412755"/>
    <lineage>
        <taxon>unclassified sequences</taxon>
        <taxon>metagenomes</taxon>
        <taxon>ecological metagenomes</taxon>
    </lineage>
</organism>
<evidence type="ECO:0000256" key="9">
    <source>
        <dbReference type="ARBA" id="ARBA00023136"/>
    </source>
</evidence>
<keyword evidence="7 12" id="KW-1133">Transmembrane helix</keyword>
<comment type="caution">
    <text evidence="13">The sequence shown here is derived from an EMBL/GenBank/DDBJ whole genome shotgun (WGS) entry which is preliminary data.</text>
</comment>
<evidence type="ECO:0000256" key="8">
    <source>
        <dbReference type="ARBA" id="ARBA00023098"/>
    </source>
</evidence>
<dbReference type="AlphaFoldDB" id="X1FHJ8"/>
<feature type="transmembrane region" description="Helical" evidence="12">
    <location>
        <begin position="101"/>
        <end position="121"/>
    </location>
</feature>
<gene>
    <name evidence="13" type="ORF">S03H2_00839</name>
</gene>
<name>X1FHJ8_9ZZZZ</name>
<dbReference type="Pfam" id="PF01148">
    <property type="entry name" value="CTP_transf_1"/>
    <property type="match status" value="1"/>
</dbReference>
<evidence type="ECO:0000256" key="4">
    <source>
        <dbReference type="ARBA" id="ARBA00022679"/>
    </source>
</evidence>
<dbReference type="GO" id="GO:0004605">
    <property type="term" value="F:phosphatidate cytidylyltransferase activity"/>
    <property type="evidence" value="ECO:0007669"/>
    <property type="project" value="TreeGrafter"/>
</dbReference>
<evidence type="ECO:0008006" key="14">
    <source>
        <dbReference type="Google" id="ProtNLM"/>
    </source>
</evidence>
<reference evidence="13" key="1">
    <citation type="journal article" date="2014" name="Front. Microbiol.">
        <title>High frequency of phylogenetically diverse reductive dehalogenase-homologous genes in deep subseafloor sedimentary metagenomes.</title>
        <authorList>
            <person name="Kawai M."/>
            <person name="Futagami T."/>
            <person name="Toyoda A."/>
            <person name="Takaki Y."/>
            <person name="Nishi S."/>
            <person name="Hori S."/>
            <person name="Arai W."/>
            <person name="Tsubouchi T."/>
            <person name="Morono Y."/>
            <person name="Uchiyama I."/>
            <person name="Ito T."/>
            <person name="Fujiyama A."/>
            <person name="Inagaki F."/>
            <person name="Takami H."/>
        </authorList>
    </citation>
    <scope>NUCLEOTIDE SEQUENCE</scope>
    <source>
        <strain evidence="13">Expedition CK06-06</strain>
    </source>
</reference>
<evidence type="ECO:0000256" key="3">
    <source>
        <dbReference type="ARBA" id="ARBA00022516"/>
    </source>
</evidence>
<feature type="transmembrane region" description="Helical" evidence="12">
    <location>
        <begin position="5"/>
        <end position="21"/>
    </location>
</feature>
<evidence type="ECO:0000256" key="12">
    <source>
        <dbReference type="SAM" id="Phobius"/>
    </source>
</evidence>
<keyword evidence="3" id="KW-0444">Lipid biosynthesis</keyword>
<dbReference type="PANTHER" id="PTHR46382:SF1">
    <property type="entry name" value="PHOSPHATIDATE CYTIDYLYLTRANSFERASE"/>
    <property type="match status" value="1"/>
</dbReference>
<keyword evidence="5 12" id="KW-0812">Transmembrane</keyword>